<sequence>MTSESYEQVAVDVTDAIATVTLNRPEARNGYTIQMADELALALRDVDADDAVRAVVLTGAGTDFCVGADLSGGRLDVTDGADSGAWVEPATRATSVLHRMHKPVVTASRGAAVGVGSTLQLAADIRIASTDSRFGFVFARRGIFPEGGSSWYLPRIVGQGRALEWLLTGRLITADEALATGLVNELVAPDEVLARATEVAAQLATLSSPVSMAVIRRAVREVGSADSPDAAFALDSRLIAGCATSKDAHEGVLSFLERRDPVFPLRVSTDQPDHLPWHD</sequence>
<dbReference type="Gene3D" id="3.90.226.10">
    <property type="entry name" value="2-enoyl-CoA Hydratase, Chain A, domain 1"/>
    <property type="match status" value="1"/>
</dbReference>
<keyword evidence="2" id="KW-0456">Lyase</keyword>
<comment type="similarity">
    <text evidence="1">Belongs to the enoyl-CoA hydratase/isomerase family.</text>
</comment>
<gene>
    <name evidence="2" type="ORF">N802_10955</name>
</gene>
<dbReference type="CDD" id="cd06558">
    <property type="entry name" value="crotonase-like"/>
    <property type="match status" value="1"/>
</dbReference>
<evidence type="ECO:0000313" key="3">
    <source>
        <dbReference type="Proteomes" id="UP000030002"/>
    </source>
</evidence>
<comment type="caution">
    <text evidence="2">The sequence shown here is derived from an EMBL/GenBank/DDBJ whole genome shotgun (WGS) entry which is preliminary data.</text>
</comment>
<keyword evidence="3" id="KW-1185">Reference proteome</keyword>
<dbReference type="EC" id="4.2.1.17" evidence="2"/>
<reference evidence="2 3" key="1">
    <citation type="submission" date="2013-08" db="EMBL/GenBank/DDBJ databases">
        <title>The genome sequence of Knoellia sinensis.</title>
        <authorList>
            <person name="Zhu W."/>
            <person name="Wang G."/>
        </authorList>
    </citation>
    <scope>NUCLEOTIDE SEQUENCE [LARGE SCALE GENOMIC DNA]</scope>
    <source>
        <strain evidence="2 3">KCTC 19936</strain>
    </source>
</reference>
<dbReference type="PANTHER" id="PTHR43802:SF1">
    <property type="entry name" value="IP11341P-RELATED"/>
    <property type="match status" value="1"/>
</dbReference>
<dbReference type="SUPFAM" id="SSF52096">
    <property type="entry name" value="ClpP/crotonase"/>
    <property type="match status" value="1"/>
</dbReference>
<dbReference type="OrthoDB" id="9777711at2"/>
<organism evidence="2 3">
    <name type="scientific">Knoellia sinensis KCTC 19936</name>
    <dbReference type="NCBI Taxonomy" id="1385520"/>
    <lineage>
        <taxon>Bacteria</taxon>
        <taxon>Bacillati</taxon>
        <taxon>Actinomycetota</taxon>
        <taxon>Actinomycetes</taxon>
        <taxon>Micrococcales</taxon>
        <taxon>Intrasporangiaceae</taxon>
        <taxon>Knoellia</taxon>
    </lineage>
</organism>
<dbReference type="PANTHER" id="PTHR43802">
    <property type="entry name" value="ENOYL-COA HYDRATASE"/>
    <property type="match status" value="1"/>
</dbReference>
<dbReference type="Proteomes" id="UP000030002">
    <property type="component" value="Unassembled WGS sequence"/>
</dbReference>
<dbReference type="RefSeq" id="WP_035916417.1">
    <property type="nucleotide sequence ID" value="NZ_AVPJ01000008.1"/>
</dbReference>
<dbReference type="InterPro" id="IPR001753">
    <property type="entry name" value="Enoyl-CoA_hydra/iso"/>
</dbReference>
<dbReference type="AlphaFoldDB" id="A0A0A0J4I1"/>
<dbReference type="GO" id="GO:0004300">
    <property type="term" value="F:enoyl-CoA hydratase activity"/>
    <property type="evidence" value="ECO:0007669"/>
    <property type="project" value="UniProtKB-EC"/>
</dbReference>
<dbReference type="eggNOG" id="COG1024">
    <property type="taxonomic scope" value="Bacteria"/>
</dbReference>
<accession>A0A0A0J4I1</accession>
<proteinExistence type="inferred from homology"/>
<dbReference type="STRING" id="1385520.N802_10955"/>
<dbReference type="EMBL" id="AVPJ01000008">
    <property type="protein sequence ID" value="KGN32108.1"/>
    <property type="molecule type" value="Genomic_DNA"/>
</dbReference>
<name>A0A0A0J4I1_9MICO</name>
<dbReference type="Pfam" id="PF00378">
    <property type="entry name" value="ECH_1"/>
    <property type="match status" value="1"/>
</dbReference>
<protein>
    <submittedName>
        <fullName evidence="2">Enoyl-CoA hydratase</fullName>
        <ecNumber evidence="2">4.2.1.17</ecNumber>
    </submittedName>
</protein>
<evidence type="ECO:0000313" key="2">
    <source>
        <dbReference type="EMBL" id="KGN32108.1"/>
    </source>
</evidence>
<dbReference type="InterPro" id="IPR029045">
    <property type="entry name" value="ClpP/crotonase-like_dom_sf"/>
</dbReference>
<evidence type="ECO:0000256" key="1">
    <source>
        <dbReference type="ARBA" id="ARBA00005254"/>
    </source>
</evidence>